<accession>A0ABP6YTY9</accession>
<comment type="caution">
    <text evidence="2">The sequence shown here is derived from an EMBL/GenBank/DDBJ whole genome shotgun (WGS) entry which is preliminary data.</text>
</comment>
<gene>
    <name evidence="2" type="ORF">GCM10022295_86070</name>
</gene>
<feature type="region of interest" description="Disordered" evidence="1">
    <location>
        <begin position="1"/>
        <end position="20"/>
    </location>
</feature>
<proteinExistence type="predicted"/>
<dbReference type="Proteomes" id="UP001500707">
    <property type="component" value="Unassembled WGS sequence"/>
</dbReference>
<feature type="compositionally biased region" description="Basic and acidic residues" evidence="1">
    <location>
        <begin position="47"/>
        <end position="68"/>
    </location>
</feature>
<sequence>MDRSTGSLVAASDGHSGLVGRYKTIGTAPVVIPMRQTSGTGAGPTLNHHEGADMAKRTRGPDPSDRLTRFSGVKITPPTLAGPVTTTPAVA</sequence>
<evidence type="ECO:0000313" key="3">
    <source>
        <dbReference type="Proteomes" id="UP001500707"/>
    </source>
</evidence>
<evidence type="ECO:0000313" key="2">
    <source>
        <dbReference type="EMBL" id="GAA3591205.1"/>
    </source>
</evidence>
<name>A0ABP6YTY9_9ACTN</name>
<feature type="region of interest" description="Disordered" evidence="1">
    <location>
        <begin position="33"/>
        <end position="91"/>
    </location>
</feature>
<protein>
    <submittedName>
        <fullName evidence="2">Uncharacterized protein</fullName>
    </submittedName>
</protein>
<evidence type="ECO:0000256" key="1">
    <source>
        <dbReference type="SAM" id="MobiDB-lite"/>
    </source>
</evidence>
<keyword evidence="3" id="KW-1185">Reference proteome</keyword>
<organism evidence="2 3">
    <name type="scientific">Streptomyces osmaniensis</name>
    <dbReference type="NCBI Taxonomy" id="593134"/>
    <lineage>
        <taxon>Bacteria</taxon>
        <taxon>Bacillati</taxon>
        <taxon>Actinomycetota</taxon>
        <taxon>Actinomycetes</taxon>
        <taxon>Kitasatosporales</taxon>
        <taxon>Streptomycetaceae</taxon>
        <taxon>Streptomyces</taxon>
    </lineage>
</organism>
<reference evidence="3" key="1">
    <citation type="journal article" date="2019" name="Int. J. Syst. Evol. Microbiol.">
        <title>The Global Catalogue of Microorganisms (GCM) 10K type strain sequencing project: providing services to taxonomists for standard genome sequencing and annotation.</title>
        <authorList>
            <consortium name="The Broad Institute Genomics Platform"/>
            <consortium name="The Broad Institute Genome Sequencing Center for Infectious Disease"/>
            <person name="Wu L."/>
            <person name="Ma J."/>
        </authorList>
    </citation>
    <scope>NUCLEOTIDE SEQUENCE [LARGE SCALE GENOMIC DNA]</scope>
    <source>
        <strain evidence="3">JCM 17656</strain>
    </source>
</reference>
<dbReference type="EMBL" id="BAABCE010000027">
    <property type="protein sequence ID" value="GAA3591205.1"/>
    <property type="molecule type" value="Genomic_DNA"/>
</dbReference>